<organism evidence="2">
    <name type="scientific">viral metagenome</name>
    <dbReference type="NCBI Taxonomy" id="1070528"/>
    <lineage>
        <taxon>unclassified sequences</taxon>
        <taxon>metagenomes</taxon>
        <taxon>organismal metagenomes</taxon>
    </lineage>
</organism>
<evidence type="ECO:0000256" key="1">
    <source>
        <dbReference type="SAM" id="Phobius"/>
    </source>
</evidence>
<dbReference type="EMBL" id="MT144126">
    <property type="protein sequence ID" value="QJA49238.1"/>
    <property type="molecule type" value="Genomic_DNA"/>
</dbReference>
<reference evidence="2" key="1">
    <citation type="submission" date="2020-03" db="EMBL/GenBank/DDBJ databases">
        <title>The deep terrestrial virosphere.</title>
        <authorList>
            <person name="Holmfeldt K."/>
            <person name="Nilsson E."/>
            <person name="Simone D."/>
            <person name="Lopez-Fernandez M."/>
            <person name="Wu X."/>
            <person name="de Brujin I."/>
            <person name="Lundin D."/>
            <person name="Andersson A."/>
            <person name="Bertilsson S."/>
            <person name="Dopson M."/>
        </authorList>
    </citation>
    <scope>NUCLEOTIDE SEQUENCE</scope>
    <source>
        <strain evidence="2">TM448A01278</strain>
    </source>
</reference>
<name>A0A6H1ZNZ9_9ZZZZ</name>
<protein>
    <submittedName>
        <fullName evidence="2">Uncharacterized protein</fullName>
    </submittedName>
</protein>
<keyword evidence="1" id="KW-0812">Transmembrane</keyword>
<proteinExistence type="predicted"/>
<keyword evidence="1" id="KW-0472">Membrane</keyword>
<gene>
    <name evidence="2" type="ORF">TM448A01278_0006</name>
</gene>
<evidence type="ECO:0000313" key="2">
    <source>
        <dbReference type="EMBL" id="QJA49238.1"/>
    </source>
</evidence>
<feature type="transmembrane region" description="Helical" evidence="1">
    <location>
        <begin position="135"/>
        <end position="152"/>
    </location>
</feature>
<accession>A0A6H1ZNZ9</accession>
<keyword evidence="1" id="KW-1133">Transmembrane helix</keyword>
<dbReference type="AlphaFoldDB" id="A0A6H1ZNZ9"/>
<sequence>MPSGSKKPDVGVYSKEQSQAWQFDNQGRGKVDLAAVSAGVTVGVSGAITMSSVNASFVSLKFFTNSASTDTILAAQGAGTATEIRGFSVCNRGATGAEVQLRLGNTTPFWYGYLDSKAAFNWNMINHYQKATNKAIVIYLASTATMIASVYWKKA</sequence>